<dbReference type="Pfam" id="PF01098">
    <property type="entry name" value="FTSW_RODA_SPOVE"/>
    <property type="match status" value="2"/>
</dbReference>
<dbReference type="OrthoDB" id="9768187at2"/>
<keyword evidence="8" id="KW-1185">Reference proteome</keyword>
<dbReference type="GO" id="GO:0009252">
    <property type="term" value="P:peptidoglycan biosynthetic process"/>
    <property type="evidence" value="ECO:0007669"/>
    <property type="project" value="UniProtKB-UniRule"/>
</dbReference>
<evidence type="ECO:0000256" key="6">
    <source>
        <dbReference type="HAMAP-Rule" id="MF_02079"/>
    </source>
</evidence>
<dbReference type="GO" id="GO:0051301">
    <property type="term" value="P:cell division"/>
    <property type="evidence" value="ECO:0007669"/>
    <property type="project" value="UniProtKB-KW"/>
</dbReference>
<comment type="catalytic activity">
    <reaction evidence="6">
        <text>[GlcNAc-(1-&gt;4)-Mur2Ac(oyl-L-Ala-gamma-D-Glu-L-Lys-D-Ala-D-Ala)](n)-di-trans,octa-cis-undecaprenyl diphosphate + beta-D-GlcNAc-(1-&gt;4)-Mur2Ac(oyl-L-Ala-gamma-D-Glu-L-Lys-D-Ala-D-Ala)-di-trans,octa-cis-undecaprenyl diphosphate = [GlcNAc-(1-&gt;4)-Mur2Ac(oyl-L-Ala-gamma-D-Glu-L-Lys-D-Ala-D-Ala)](n+1)-di-trans,octa-cis-undecaprenyl diphosphate + di-trans,octa-cis-undecaprenyl diphosphate + H(+)</text>
        <dbReference type="Rhea" id="RHEA:23708"/>
        <dbReference type="Rhea" id="RHEA-COMP:9602"/>
        <dbReference type="Rhea" id="RHEA-COMP:9603"/>
        <dbReference type="ChEBI" id="CHEBI:15378"/>
        <dbReference type="ChEBI" id="CHEBI:58405"/>
        <dbReference type="ChEBI" id="CHEBI:60033"/>
        <dbReference type="ChEBI" id="CHEBI:78435"/>
        <dbReference type="EC" id="2.4.99.28"/>
    </reaction>
</comment>
<comment type="pathway">
    <text evidence="6">Cell wall biogenesis; peptidoglycan biosynthesis.</text>
</comment>
<dbReference type="GO" id="GO:0032153">
    <property type="term" value="C:cell division site"/>
    <property type="evidence" value="ECO:0007669"/>
    <property type="project" value="TreeGrafter"/>
</dbReference>
<evidence type="ECO:0000256" key="5">
    <source>
        <dbReference type="ARBA" id="ARBA00023136"/>
    </source>
</evidence>
<dbReference type="PATRIC" id="fig|713887.8.peg.744"/>
<comment type="function">
    <text evidence="6">Peptidoglycan polymerase that is essential for cell wall elongation.</text>
</comment>
<keyword evidence="6" id="KW-1003">Cell membrane</keyword>
<feature type="transmembrane region" description="Helical" evidence="6">
    <location>
        <begin position="171"/>
        <end position="188"/>
    </location>
</feature>
<dbReference type="PANTHER" id="PTHR30474:SF1">
    <property type="entry name" value="PEPTIDOGLYCAN GLYCOSYLTRANSFERASE MRDB"/>
    <property type="match status" value="1"/>
</dbReference>
<name>D3EPT8_ATETH</name>
<dbReference type="GO" id="GO:0008360">
    <property type="term" value="P:regulation of cell shape"/>
    <property type="evidence" value="ECO:0007669"/>
    <property type="project" value="UniProtKB-KW"/>
</dbReference>
<feature type="transmembrane region" description="Helical" evidence="6">
    <location>
        <begin position="195"/>
        <end position="228"/>
    </location>
</feature>
<dbReference type="UniPathway" id="UPA00219"/>
<protein>
    <recommendedName>
        <fullName evidence="6">Peptidoglycan glycosyltransferase RodA</fullName>
        <shortName evidence="6">PGT</shortName>
        <ecNumber evidence="6">2.4.99.28</ecNumber>
    </recommendedName>
    <alternativeName>
        <fullName evidence="6">Cell elongation protein RodA</fullName>
    </alternativeName>
    <alternativeName>
        <fullName evidence="6">Cell wall polymerase</fullName>
    </alternativeName>
    <alternativeName>
        <fullName evidence="6">Peptidoglycan polymerase</fullName>
        <shortName evidence="6">PG polymerase</shortName>
    </alternativeName>
</protein>
<keyword evidence="7" id="KW-0132">Cell division</keyword>
<dbReference type="PANTHER" id="PTHR30474">
    <property type="entry name" value="CELL CYCLE PROTEIN"/>
    <property type="match status" value="1"/>
</dbReference>
<dbReference type="HAMAP" id="MF_02079">
    <property type="entry name" value="PGT_RodA"/>
    <property type="match status" value="1"/>
</dbReference>
<keyword evidence="7" id="KW-0131">Cell cycle</keyword>
<evidence type="ECO:0000256" key="3">
    <source>
        <dbReference type="ARBA" id="ARBA00022960"/>
    </source>
</evidence>
<dbReference type="EC" id="2.4.99.28" evidence="6"/>
<dbReference type="STRING" id="1453429.UCYN_07960"/>
<dbReference type="NCBIfam" id="NF037961">
    <property type="entry name" value="RodA_shape"/>
    <property type="match status" value="1"/>
</dbReference>
<reference evidence="7 8" key="1">
    <citation type="journal article" date="2010" name="Nature">
        <title>Metabolic streamlining in an open-ocean nitrogen-fixing cyanobacterium.</title>
        <authorList>
            <person name="Tripp H.J."/>
            <person name="Bench S.R."/>
            <person name="Turk K.A."/>
            <person name="Foster R.A."/>
            <person name="Desany B.A."/>
            <person name="Niazi F."/>
            <person name="Affourtit J.P."/>
            <person name="Zehr J.P."/>
        </authorList>
    </citation>
    <scope>NUCLEOTIDE SEQUENCE [LARGE SCALE GENOMIC DNA]</scope>
    <source>
        <strain evidence="8">ALOHA</strain>
    </source>
</reference>
<comment type="similarity">
    <text evidence="6">Belongs to the SEDS family. MrdB/RodA subfamily.</text>
</comment>
<dbReference type="EMBL" id="CP001842">
    <property type="protein sequence ID" value="ADB95488.1"/>
    <property type="molecule type" value="Genomic_DNA"/>
</dbReference>
<evidence type="ECO:0000256" key="4">
    <source>
        <dbReference type="ARBA" id="ARBA00022989"/>
    </source>
</evidence>
<feature type="transmembrane region" description="Helical" evidence="6">
    <location>
        <begin position="148"/>
        <end position="165"/>
    </location>
</feature>
<dbReference type="GO" id="GO:0005886">
    <property type="term" value="C:plasma membrane"/>
    <property type="evidence" value="ECO:0007669"/>
    <property type="project" value="UniProtKB-SubCell"/>
</dbReference>
<accession>D3EPT8</accession>
<dbReference type="InterPro" id="IPR001182">
    <property type="entry name" value="FtsW/RodA"/>
</dbReference>
<dbReference type="HOGENOM" id="CLU_029243_2_2_3"/>
<dbReference type="NCBIfam" id="TIGR02210">
    <property type="entry name" value="rodA_shape"/>
    <property type="match status" value="1"/>
</dbReference>
<feature type="transmembrane region" description="Helical" evidence="6">
    <location>
        <begin position="88"/>
        <end position="108"/>
    </location>
</feature>
<keyword evidence="3 6" id="KW-0133">Cell shape</keyword>
<evidence type="ECO:0000256" key="2">
    <source>
        <dbReference type="ARBA" id="ARBA00022692"/>
    </source>
</evidence>
<evidence type="ECO:0000256" key="1">
    <source>
        <dbReference type="ARBA" id="ARBA00004141"/>
    </source>
</evidence>
<organism evidence="8">
    <name type="scientific">Atelocyanobacterium thalassa (isolate ALOHA)</name>
    <dbReference type="NCBI Taxonomy" id="1453429"/>
    <lineage>
        <taxon>Bacteria</taxon>
        <taxon>Bacillati</taxon>
        <taxon>Cyanobacteriota</taxon>
        <taxon>Cyanophyceae</taxon>
        <taxon>Oscillatoriophycideae</taxon>
        <taxon>Chroococcales</taxon>
        <taxon>Aphanothecaceae</taxon>
        <taxon>Candidatus Atelocyanobacterium</taxon>
        <taxon>Candidatus Atelocyanobacterium thalassae</taxon>
    </lineage>
</organism>
<gene>
    <name evidence="6" type="primary">rodA</name>
    <name evidence="7" type="ordered locus">UCYN_07960</name>
</gene>
<feature type="transmembrane region" description="Helical" evidence="6">
    <location>
        <begin position="396"/>
        <end position="414"/>
    </location>
</feature>
<dbReference type="Proteomes" id="UP000001405">
    <property type="component" value="Chromosome"/>
</dbReference>
<dbReference type="GO" id="GO:0015648">
    <property type="term" value="F:lipid-linked peptidoglycan transporter activity"/>
    <property type="evidence" value="ECO:0007669"/>
    <property type="project" value="TreeGrafter"/>
</dbReference>
<keyword evidence="6" id="KW-0961">Cell wall biogenesis/degradation</keyword>
<keyword evidence="6" id="KW-0573">Peptidoglycan synthesis</keyword>
<proteinExistence type="inferred from homology"/>
<evidence type="ECO:0000313" key="7">
    <source>
        <dbReference type="EMBL" id="ADB95488.1"/>
    </source>
</evidence>
<keyword evidence="6" id="KW-0808">Transferase</keyword>
<comment type="subcellular location">
    <subcellularLocation>
        <location evidence="6">Cell inner membrane</location>
        <topology evidence="6">Multi-pass membrane protein</topology>
    </subcellularLocation>
    <subcellularLocation>
        <location evidence="1">Membrane</location>
        <topology evidence="1">Multi-pass membrane protein</topology>
    </subcellularLocation>
</comment>
<feature type="transmembrane region" description="Helical" evidence="6">
    <location>
        <begin position="58"/>
        <end position="76"/>
    </location>
</feature>
<feature type="transmembrane region" description="Helical" evidence="6">
    <location>
        <begin position="327"/>
        <end position="348"/>
    </location>
</feature>
<dbReference type="KEGG" id="cyu:UCYN_07960"/>
<dbReference type="InterPro" id="IPR011923">
    <property type="entry name" value="RodA/MrdB"/>
</dbReference>
<keyword evidence="5 6" id="KW-0472">Membrane</keyword>
<dbReference type="GO" id="GO:0071555">
    <property type="term" value="P:cell wall organization"/>
    <property type="evidence" value="ECO:0007669"/>
    <property type="project" value="UniProtKB-KW"/>
</dbReference>
<feature type="transmembrane region" description="Helical" evidence="6">
    <location>
        <begin position="120"/>
        <end position="141"/>
    </location>
</feature>
<keyword evidence="4 6" id="KW-1133">Transmembrane helix</keyword>
<sequence>MPRPQRYNFQKKYKHFLSSCLSIFFEIDWLLLILIVSLTSLGGLTIKSTEINETSTNYLQHLLSGSIGFVIMLSIARFNYKNLMIWHWLIYCLTNVVLIAVIVFGVTANGAQSWIEIWGFNIQPSEFAKIGLIITLAALLHKNDGTKIVSVLQILGITFIPWVLIMCQPDLGTGLVFGAITLGMLYWANIHTGLLILLVSPIISTILFNIFFIAWIVWTIVMGIISWVTLPYRFISTIGIMTINFTVGKLSNIFWELLRDYQKDRLTLFLEPEKNPLGGGYQLIQSRIAIGSGELWGRGLFQGTQTQLDFVPEQHTDFIFSVIGEEFGFIGSIVILIIFWLICFRYVVVASKAKENFGSLLVIGVLSMTSFQVIINICMTVGLAPITGIPLPWLSYGKSALLTNFIALGLVESVSKHRQRKRL</sequence>
<dbReference type="AlphaFoldDB" id="D3EPT8"/>
<keyword evidence="6" id="KW-0997">Cell inner membrane</keyword>
<keyword evidence="2 6" id="KW-0812">Transmembrane</keyword>
<evidence type="ECO:0000313" key="8">
    <source>
        <dbReference type="Proteomes" id="UP000001405"/>
    </source>
</evidence>
<feature type="transmembrane region" description="Helical" evidence="6">
    <location>
        <begin position="360"/>
        <end position="384"/>
    </location>
</feature>
<dbReference type="GO" id="GO:0008955">
    <property type="term" value="F:peptidoglycan glycosyltransferase activity"/>
    <property type="evidence" value="ECO:0007669"/>
    <property type="project" value="UniProtKB-UniRule"/>
</dbReference>
<feature type="transmembrane region" description="Helical" evidence="6">
    <location>
        <begin position="21"/>
        <end position="46"/>
    </location>
</feature>
<keyword evidence="6" id="KW-0328">Glycosyltransferase</keyword>
<dbReference type="RefSeq" id="WP_012954175.1">
    <property type="nucleotide sequence ID" value="NC_013771.1"/>
</dbReference>